<evidence type="ECO:0000313" key="10">
    <source>
        <dbReference type="Proteomes" id="UP000002208"/>
    </source>
</evidence>
<comment type="subcellular location">
    <subcellularLocation>
        <location evidence="1">Cell membrane</location>
        <topology evidence="1">Multi-pass membrane protein</topology>
    </subcellularLocation>
</comment>
<dbReference type="InterPro" id="IPR050171">
    <property type="entry name" value="MFS_Transporters"/>
</dbReference>
<feature type="transmembrane region" description="Helical" evidence="7">
    <location>
        <begin position="12"/>
        <end position="33"/>
    </location>
</feature>
<evidence type="ECO:0000256" key="1">
    <source>
        <dbReference type="ARBA" id="ARBA00004651"/>
    </source>
</evidence>
<dbReference type="OrthoDB" id="5379144at2"/>
<keyword evidence="6 7" id="KW-0472">Membrane</keyword>
<dbReference type="AlphaFoldDB" id="C1D484"/>
<dbReference type="HOGENOM" id="CLU_001265_60_5_0"/>
<keyword evidence="4 7" id="KW-0812">Transmembrane</keyword>
<feature type="transmembrane region" description="Helical" evidence="7">
    <location>
        <begin position="211"/>
        <end position="235"/>
    </location>
</feature>
<dbReference type="RefSeq" id="WP_012694839.1">
    <property type="nucleotide sequence ID" value="NC_012528.1"/>
</dbReference>
<dbReference type="PROSITE" id="PS50850">
    <property type="entry name" value="MFS"/>
    <property type="match status" value="1"/>
</dbReference>
<dbReference type="SUPFAM" id="SSF103473">
    <property type="entry name" value="MFS general substrate transporter"/>
    <property type="match status" value="1"/>
</dbReference>
<dbReference type="InterPro" id="IPR036259">
    <property type="entry name" value="MFS_trans_sf"/>
</dbReference>
<evidence type="ECO:0000256" key="3">
    <source>
        <dbReference type="ARBA" id="ARBA00022475"/>
    </source>
</evidence>
<feature type="transmembrane region" description="Helical" evidence="7">
    <location>
        <begin position="168"/>
        <end position="190"/>
    </location>
</feature>
<feature type="transmembrane region" description="Helical" evidence="7">
    <location>
        <begin position="278"/>
        <end position="297"/>
    </location>
</feature>
<feature type="domain" description="Major facilitator superfamily (MFS) profile" evidence="8">
    <location>
        <begin position="8"/>
        <end position="391"/>
    </location>
</feature>
<feature type="transmembrane region" description="Helical" evidence="7">
    <location>
        <begin position="45"/>
        <end position="64"/>
    </location>
</feature>
<feature type="transmembrane region" description="Helical" evidence="7">
    <location>
        <begin position="102"/>
        <end position="124"/>
    </location>
</feature>
<dbReference type="KEGG" id="ddr:Deide_3p00470"/>
<dbReference type="GO" id="GO:0005886">
    <property type="term" value="C:plasma membrane"/>
    <property type="evidence" value="ECO:0007669"/>
    <property type="project" value="UniProtKB-SubCell"/>
</dbReference>
<dbReference type="Gene3D" id="1.20.1250.20">
    <property type="entry name" value="MFS general substrate transporter like domains"/>
    <property type="match status" value="1"/>
</dbReference>
<keyword evidence="10" id="KW-1185">Reference proteome</keyword>
<evidence type="ECO:0000256" key="4">
    <source>
        <dbReference type="ARBA" id="ARBA00022692"/>
    </source>
</evidence>
<feature type="transmembrane region" description="Helical" evidence="7">
    <location>
        <begin position="371"/>
        <end position="390"/>
    </location>
</feature>
<gene>
    <name evidence="9" type="ordered locus">Deide_3p00470</name>
</gene>
<dbReference type="PANTHER" id="PTHR23517:SF2">
    <property type="entry name" value="MULTIDRUG RESISTANCE PROTEIN MDTH"/>
    <property type="match status" value="1"/>
</dbReference>
<dbReference type="InterPro" id="IPR011701">
    <property type="entry name" value="MFS"/>
</dbReference>
<keyword evidence="9" id="KW-0614">Plasmid</keyword>
<dbReference type="Pfam" id="PF07690">
    <property type="entry name" value="MFS_1"/>
    <property type="match status" value="1"/>
</dbReference>
<dbReference type="GO" id="GO:0022857">
    <property type="term" value="F:transmembrane transporter activity"/>
    <property type="evidence" value="ECO:0007669"/>
    <property type="project" value="InterPro"/>
</dbReference>
<reference evidence="9 10" key="1">
    <citation type="journal article" date="2009" name="PLoS Genet.">
        <title>Alliance of proteomics and genomics to unravel the specificities of Sahara bacterium Deinococcus deserti.</title>
        <authorList>
            <person name="de Groot A."/>
            <person name="Dulermo R."/>
            <person name="Ortet P."/>
            <person name="Blanchard L."/>
            <person name="Guerin P."/>
            <person name="Fernandez B."/>
            <person name="Vacherie B."/>
            <person name="Dossat C."/>
            <person name="Jolivet E."/>
            <person name="Siguier P."/>
            <person name="Chandler M."/>
            <person name="Barakat M."/>
            <person name="Dedieu A."/>
            <person name="Barbe V."/>
            <person name="Heulin T."/>
            <person name="Sommer S."/>
            <person name="Achouak W."/>
            <person name="Armengaud J."/>
        </authorList>
    </citation>
    <scope>NUCLEOTIDE SEQUENCE [LARGE SCALE GENOMIC DNA]</scope>
    <source>
        <strain evidence="10">DSM 17065 / CIP 109153 / LMG 22923 / VCD115</strain>
        <plasmid evidence="10">pDeide3</plasmid>
    </source>
</reference>
<keyword evidence="3" id="KW-1003">Cell membrane</keyword>
<dbReference type="EMBL" id="CP001117">
    <property type="protein sequence ID" value="ACO47965.1"/>
    <property type="molecule type" value="Genomic_DNA"/>
</dbReference>
<dbReference type="PANTHER" id="PTHR23517">
    <property type="entry name" value="RESISTANCE PROTEIN MDTM, PUTATIVE-RELATED-RELATED"/>
    <property type="match status" value="1"/>
</dbReference>
<feature type="transmembrane region" description="Helical" evidence="7">
    <location>
        <begin position="76"/>
        <end position="96"/>
    </location>
</feature>
<evidence type="ECO:0000256" key="5">
    <source>
        <dbReference type="ARBA" id="ARBA00022989"/>
    </source>
</evidence>
<evidence type="ECO:0000256" key="2">
    <source>
        <dbReference type="ARBA" id="ARBA00022448"/>
    </source>
</evidence>
<organism evidence="9 10">
    <name type="scientific">Deinococcus deserti (strain DSM 17065 / CIP 109153 / LMG 22923 / VCD115)</name>
    <dbReference type="NCBI Taxonomy" id="546414"/>
    <lineage>
        <taxon>Bacteria</taxon>
        <taxon>Thermotogati</taxon>
        <taxon>Deinococcota</taxon>
        <taxon>Deinococci</taxon>
        <taxon>Deinococcales</taxon>
        <taxon>Deinococcaceae</taxon>
        <taxon>Deinococcus</taxon>
    </lineage>
</organism>
<protein>
    <submittedName>
        <fullName evidence="9">Putative major facilitator superfamily MFS_1 putative membrane protein</fullName>
    </submittedName>
</protein>
<dbReference type="Proteomes" id="UP000002208">
    <property type="component" value="Plasmid 3"/>
</dbReference>
<keyword evidence="5 7" id="KW-1133">Transmembrane helix</keyword>
<sequence>MASSIRGPAWAVLLADTLTWLATGVMFPFLMLYWQRVHQQSAAQAGMLVALVSLAGVLATPLAGSLTDRLGSRATLLGGLGAALLGAMTMAVATTLPLVLSGAVLVFAGQAVVGPAVLSALALLLPAHLHSNAFSLRATGLNAGIGVGALLGGVIVHADDLTSFARLFWLQALLLLLAGGLASRLPRLFSPSGSGARGRGGWRTALRDPRLLLLCALMFAFVFIGISQLNTGIALVAMDVRAVPTGVFGAAVACNAFVIVLGQVAVTRALRGRRRTSALRLMFLVWVAAWLAVLFLGTASSGLVVPLLVLGMLLFGLGELLMPPSLTPLVAVVAPGELLGRYNALVSLSGLLARTVAPLAPGVLLSHSSSLFAGVMVLACLACLTLPARLHPRLNDADNLIQ</sequence>
<evidence type="ECO:0000313" key="9">
    <source>
        <dbReference type="EMBL" id="ACO47965.1"/>
    </source>
</evidence>
<evidence type="ECO:0000256" key="6">
    <source>
        <dbReference type="ARBA" id="ARBA00023136"/>
    </source>
</evidence>
<keyword evidence="2" id="KW-0813">Transport</keyword>
<feature type="transmembrane region" description="Helical" evidence="7">
    <location>
        <begin position="247"/>
        <end position="266"/>
    </location>
</feature>
<proteinExistence type="predicted"/>
<feature type="transmembrane region" description="Helical" evidence="7">
    <location>
        <begin position="136"/>
        <end position="156"/>
    </location>
</feature>
<geneLocation type="plasmid" evidence="10">
    <name>pDeide3</name>
</geneLocation>
<dbReference type="InterPro" id="IPR020846">
    <property type="entry name" value="MFS_dom"/>
</dbReference>
<accession>C1D484</accession>
<evidence type="ECO:0000259" key="8">
    <source>
        <dbReference type="PROSITE" id="PS50850"/>
    </source>
</evidence>
<name>C1D484_DEIDV</name>
<evidence type="ECO:0000256" key="7">
    <source>
        <dbReference type="SAM" id="Phobius"/>
    </source>
</evidence>